<name>A0A3S0MB62_9FLAO</name>
<organism evidence="1 2">
    <name type="scientific">Flavobacterium bomense</name>
    <dbReference type="NCBI Taxonomy" id="2497483"/>
    <lineage>
        <taxon>Bacteria</taxon>
        <taxon>Pseudomonadati</taxon>
        <taxon>Bacteroidota</taxon>
        <taxon>Flavobacteriia</taxon>
        <taxon>Flavobacteriales</taxon>
        <taxon>Flavobacteriaceae</taxon>
        <taxon>Flavobacterium</taxon>
    </lineage>
</organism>
<dbReference type="Proteomes" id="UP000280825">
    <property type="component" value="Unassembled WGS sequence"/>
</dbReference>
<evidence type="ECO:0000313" key="1">
    <source>
        <dbReference type="EMBL" id="RTZ02755.1"/>
    </source>
</evidence>
<sequence length="294" mass="34341">MFYRRKIILALIQMLGGELEKIRIQKLLFLFSQKKIKSEYDFIPYKYGCYSYSAKADLVTMVKKDILLENENTYTKNTSVDFIKTLKLEDEKILVEIVKLYGNMNNSALIKHTYINYPYYATKSTIADKILNEEQLTKVTNQKACSDETILFTIGYEGVSLENYLNKLLKNNVKLLVDVRKNSLSMKFGFSKSLLKKYCESIGIDYIHIPEVGINSDQRQELNSQKDYDELFEKYKKTTLLETNSYQETIINLLTKYNRIALTCFEADVCQCHRKPLAEAIAKFPIFDYKVKHL</sequence>
<protein>
    <submittedName>
        <fullName evidence="1">DUF488 domain-containing protein</fullName>
    </submittedName>
</protein>
<reference evidence="1 2" key="1">
    <citation type="submission" date="2018-12" db="EMBL/GenBank/DDBJ databases">
        <title>Flavobacterium sp. nov., isolated from glacier ice.</title>
        <authorList>
            <person name="Liu Q."/>
            <person name="Xin Y.-H."/>
        </authorList>
    </citation>
    <scope>NUCLEOTIDE SEQUENCE [LARGE SCALE GENOMIC DNA]</scope>
    <source>
        <strain evidence="1 2">RB1N8</strain>
    </source>
</reference>
<dbReference type="RefSeq" id="WP_126562825.1">
    <property type="nucleotide sequence ID" value="NZ_RYDJ01000016.1"/>
</dbReference>
<dbReference type="PANTHER" id="PTHR39337">
    <property type="entry name" value="BLR5642 PROTEIN"/>
    <property type="match status" value="1"/>
</dbReference>
<proteinExistence type="predicted"/>
<keyword evidence="2" id="KW-1185">Reference proteome</keyword>
<dbReference type="Pfam" id="PF04343">
    <property type="entry name" value="DUF488"/>
    <property type="match status" value="1"/>
</dbReference>
<gene>
    <name evidence="1" type="ORF">EKL98_12925</name>
</gene>
<dbReference type="PANTHER" id="PTHR39337:SF1">
    <property type="entry name" value="BLR5642 PROTEIN"/>
    <property type="match status" value="1"/>
</dbReference>
<dbReference type="EMBL" id="RYDJ01000016">
    <property type="protein sequence ID" value="RTZ02755.1"/>
    <property type="molecule type" value="Genomic_DNA"/>
</dbReference>
<evidence type="ECO:0000313" key="2">
    <source>
        <dbReference type="Proteomes" id="UP000280825"/>
    </source>
</evidence>
<comment type="caution">
    <text evidence="1">The sequence shown here is derived from an EMBL/GenBank/DDBJ whole genome shotgun (WGS) entry which is preliminary data.</text>
</comment>
<accession>A0A3S0MB62</accession>
<dbReference type="AlphaFoldDB" id="A0A3S0MB62"/>
<dbReference type="InterPro" id="IPR007438">
    <property type="entry name" value="DUF488"/>
</dbReference>